<sequence length="129" mass="13840">MEKVDCRTVGCMPTGRYPAGIELSQNGRKLFVANSEGSGPGPNPDGAKRVIGSLTRPAHSGSMLPGSLSIIDVPDNKQLERYTKMVSKNNAARRGIKSPSVDGSRQAPCHVVEASKITCMQLRKGKRTF</sequence>
<name>A0A2W1NRC0_PAEXE</name>
<proteinExistence type="predicted"/>
<keyword evidence="2" id="KW-1185">Reference proteome</keyword>
<dbReference type="RefSeq" id="WP_089200655.1">
    <property type="nucleotide sequence ID" value="NZ_NHRJ02000008.1"/>
</dbReference>
<dbReference type="Proteomes" id="UP000214746">
    <property type="component" value="Unassembled WGS sequence"/>
</dbReference>
<evidence type="ECO:0000313" key="2">
    <source>
        <dbReference type="Proteomes" id="UP000214746"/>
    </source>
</evidence>
<organism evidence="1 2">
    <name type="scientific">Paenibacillus xerothermodurans</name>
    <dbReference type="NCBI Taxonomy" id="1977292"/>
    <lineage>
        <taxon>Bacteria</taxon>
        <taxon>Bacillati</taxon>
        <taxon>Bacillota</taxon>
        <taxon>Bacilli</taxon>
        <taxon>Bacillales</taxon>
        <taxon>Paenibacillaceae</taxon>
        <taxon>Paenibacillus</taxon>
    </lineage>
</organism>
<dbReference type="SUPFAM" id="SSF51004">
    <property type="entry name" value="C-terminal (heme d1) domain of cytochrome cd1-nitrite reductase"/>
    <property type="match status" value="1"/>
</dbReference>
<evidence type="ECO:0000313" key="1">
    <source>
        <dbReference type="EMBL" id="PZE20286.1"/>
    </source>
</evidence>
<evidence type="ECO:0008006" key="3">
    <source>
        <dbReference type="Google" id="ProtNLM"/>
    </source>
</evidence>
<dbReference type="EMBL" id="NHRJ02000008">
    <property type="protein sequence ID" value="PZE20286.1"/>
    <property type="molecule type" value="Genomic_DNA"/>
</dbReference>
<dbReference type="AlphaFoldDB" id="A0A2W1NRC0"/>
<reference evidence="1" key="1">
    <citation type="submission" date="2018-06" db="EMBL/GenBank/DDBJ databases">
        <title>Paenibacillus xerothermodurans sp. nov. an extremely dry heat resistant spore forming bacterium isolated from the soil of Cape Canaveral, Florida.</title>
        <authorList>
            <person name="Seuylemezian A."/>
            <person name="Kaur N."/>
            <person name="Patil P."/>
            <person name="Patil P."/>
            <person name="Mayilraj S."/>
            <person name="Vaishampayan P."/>
        </authorList>
    </citation>
    <scope>NUCLEOTIDE SEQUENCE [LARGE SCALE GENOMIC DNA]</scope>
    <source>
        <strain evidence="1">ATCC 27380</strain>
    </source>
</reference>
<accession>A0A2W1NRC0</accession>
<protein>
    <recommendedName>
        <fullName evidence="3">YncE family protein</fullName>
    </recommendedName>
</protein>
<dbReference type="InterPro" id="IPR011048">
    <property type="entry name" value="Haem_d1_sf"/>
</dbReference>
<comment type="caution">
    <text evidence="1">The sequence shown here is derived from an EMBL/GenBank/DDBJ whole genome shotgun (WGS) entry which is preliminary data.</text>
</comment>
<gene>
    <name evidence="1" type="ORF">CBW46_014145</name>
</gene>